<dbReference type="GO" id="GO:0005737">
    <property type="term" value="C:cytoplasm"/>
    <property type="evidence" value="ECO:0007669"/>
    <property type="project" value="UniProtKB-SubCell"/>
</dbReference>
<dbReference type="CDD" id="cd10225">
    <property type="entry name" value="ASKHA_NBD_MreB-like"/>
    <property type="match status" value="1"/>
</dbReference>
<dbReference type="GO" id="GO:0005524">
    <property type="term" value="F:ATP binding"/>
    <property type="evidence" value="ECO:0007669"/>
    <property type="project" value="UniProtKB-KW"/>
</dbReference>
<evidence type="ECO:0000313" key="8">
    <source>
        <dbReference type="Proteomes" id="UP000467635"/>
    </source>
</evidence>
<evidence type="ECO:0000256" key="1">
    <source>
        <dbReference type="ARBA" id="ARBA00004496"/>
    </source>
</evidence>
<accession>A0A7X2MFV7</accession>
<comment type="caution">
    <text evidence="7">The sequence shown here is derived from an EMBL/GenBank/DDBJ whole genome shotgun (WGS) entry which is preliminary data.</text>
</comment>
<sequence length="228" mass="24066">MVFGIGTKNIGIDLGTANTIVYEEGKGIVLREPSVVAKNTKTGEVVSVGSEARDMIGRTPESIVAIRPMKDGVIADYDTTVSMMQYYIQKALGNKANKPYVMVCVPSGVTEVEKRAVIDATRVAGARDAYTIEEPFAAAIGAGLPVMDPTGNMVVDIGGGTTDVATISLGGIVSSRSIRMAGDKIDEAIISYVRKNFNLLIGERTAEQLKMDVASASVEAAKDIESQS</sequence>
<dbReference type="Proteomes" id="UP000467635">
    <property type="component" value="Unassembled WGS sequence"/>
</dbReference>
<evidence type="ECO:0000256" key="2">
    <source>
        <dbReference type="ARBA" id="ARBA00022490"/>
    </source>
</evidence>
<dbReference type="PANTHER" id="PTHR42749:SF1">
    <property type="entry name" value="CELL SHAPE-DETERMINING PROTEIN MREB"/>
    <property type="match status" value="1"/>
</dbReference>
<dbReference type="Pfam" id="PF06723">
    <property type="entry name" value="MreB_Mbl"/>
    <property type="match status" value="1"/>
</dbReference>
<dbReference type="Gene3D" id="3.30.420.40">
    <property type="match status" value="2"/>
</dbReference>
<dbReference type="GO" id="GO:0000902">
    <property type="term" value="P:cell morphogenesis"/>
    <property type="evidence" value="ECO:0007669"/>
    <property type="project" value="InterPro"/>
</dbReference>
<evidence type="ECO:0000256" key="5">
    <source>
        <dbReference type="ARBA" id="ARBA00022960"/>
    </source>
</evidence>
<comment type="subcellular location">
    <subcellularLocation>
        <location evidence="1">Cytoplasm</location>
    </subcellularLocation>
</comment>
<dbReference type="PRINTS" id="PR01652">
    <property type="entry name" value="SHAPEPROTEIN"/>
</dbReference>
<dbReference type="EMBL" id="WKKX01000391">
    <property type="protein sequence ID" value="MSE08698.1"/>
    <property type="molecule type" value="Genomic_DNA"/>
</dbReference>
<organism evidence="7 8">
    <name type="scientific">Ligilactobacillus salivarius</name>
    <dbReference type="NCBI Taxonomy" id="1624"/>
    <lineage>
        <taxon>Bacteria</taxon>
        <taxon>Bacillati</taxon>
        <taxon>Bacillota</taxon>
        <taxon>Bacilli</taxon>
        <taxon>Lactobacillales</taxon>
        <taxon>Lactobacillaceae</taxon>
        <taxon>Ligilactobacillus</taxon>
    </lineage>
</organism>
<dbReference type="NCBIfam" id="NF010539">
    <property type="entry name" value="PRK13927.1"/>
    <property type="match status" value="1"/>
</dbReference>
<feature type="non-terminal residue" evidence="7">
    <location>
        <position position="228"/>
    </location>
</feature>
<dbReference type="AlphaFoldDB" id="A0A7X2MFV7"/>
<reference evidence="7 8" key="1">
    <citation type="submission" date="2019-11" db="EMBL/GenBank/DDBJ databases">
        <title>Draft Genome Sequence of Plant Growth-Promoting Rhizosphere-Associated Bacteria.</title>
        <authorList>
            <person name="Vasilyev I.Y."/>
            <person name="Radchenko V."/>
            <person name="Ilnitskaya E.V."/>
        </authorList>
    </citation>
    <scope>NUCLEOTIDE SEQUENCE [LARGE SCALE GENOMIC DNA]</scope>
    <source>
        <strain evidence="7 8">VRA_01-1sq_f</strain>
    </source>
</reference>
<evidence type="ECO:0000256" key="6">
    <source>
        <dbReference type="ARBA" id="ARBA00023458"/>
    </source>
</evidence>
<gene>
    <name evidence="7" type="primary">mreB</name>
    <name evidence="7" type="ORF">GKC33_08305</name>
</gene>
<dbReference type="InterPro" id="IPR043129">
    <property type="entry name" value="ATPase_NBD"/>
</dbReference>
<evidence type="ECO:0000256" key="4">
    <source>
        <dbReference type="ARBA" id="ARBA00022840"/>
    </source>
</evidence>
<dbReference type="GO" id="GO:0008360">
    <property type="term" value="P:regulation of cell shape"/>
    <property type="evidence" value="ECO:0007669"/>
    <property type="project" value="UniProtKB-KW"/>
</dbReference>
<evidence type="ECO:0000256" key="3">
    <source>
        <dbReference type="ARBA" id="ARBA00022741"/>
    </source>
</evidence>
<comment type="similarity">
    <text evidence="6">Belongs to the FtsA/MreB family.</text>
</comment>
<proteinExistence type="inferred from homology"/>
<dbReference type="InterPro" id="IPR056546">
    <property type="entry name" value="MreB_MamK-like"/>
</dbReference>
<keyword evidence="3" id="KW-0547">Nucleotide-binding</keyword>
<protein>
    <submittedName>
        <fullName evidence="7">Rod shape-determining protein MreB</fullName>
    </submittedName>
</protein>
<dbReference type="SUPFAM" id="SSF53067">
    <property type="entry name" value="Actin-like ATPase domain"/>
    <property type="match status" value="2"/>
</dbReference>
<dbReference type="PANTHER" id="PTHR42749">
    <property type="entry name" value="CELL SHAPE-DETERMINING PROTEIN MREB"/>
    <property type="match status" value="1"/>
</dbReference>
<keyword evidence="2" id="KW-0963">Cytoplasm</keyword>
<dbReference type="InterPro" id="IPR004753">
    <property type="entry name" value="MreB"/>
</dbReference>
<keyword evidence="5" id="KW-0133">Cell shape</keyword>
<evidence type="ECO:0000313" key="7">
    <source>
        <dbReference type="EMBL" id="MSE08698.1"/>
    </source>
</evidence>
<keyword evidence="4" id="KW-0067">ATP-binding</keyword>
<name>A0A7X2MFV7_9LACO</name>